<evidence type="ECO:0000313" key="2">
    <source>
        <dbReference type="EMBL" id="GFS46295.1"/>
    </source>
</evidence>
<dbReference type="AlphaFoldDB" id="A0A7J0E003"/>
<comment type="caution">
    <text evidence="2">The sequence shown here is derived from an EMBL/GenBank/DDBJ whole genome shotgun (WGS) entry which is preliminary data.</text>
</comment>
<gene>
    <name evidence="2" type="ORF">Acr_00g0101290</name>
</gene>
<dbReference type="Proteomes" id="UP000585474">
    <property type="component" value="Unassembled WGS sequence"/>
</dbReference>
<dbReference type="OrthoDB" id="1927134at2759"/>
<protein>
    <submittedName>
        <fullName evidence="2">Uncharacterized protein</fullName>
    </submittedName>
</protein>
<reference evidence="3" key="1">
    <citation type="submission" date="2019-07" db="EMBL/GenBank/DDBJ databases">
        <title>De Novo Assembly of kiwifruit Actinidia rufa.</title>
        <authorList>
            <person name="Sugita-Konishi S."/>
            <person name="Sato K."/>
            <person name="Mori E."/>
            <person name="Abe Y."/>
            <person name="Kisaki G."/>
            <person name="Hamano K."/>
            <person name="Suezawa K."/>
            <person name="Otani M."/>
            <person name="Fukuda T."/>
            <person name="Manabe T."/>
            <person name="Gomi K."/>
            <person name="Tabuchi M."/>
            <person name="Akimitsu K."/>
            <person name="Kataoka I."/>
        </authorList>
    </citation>
    <scope>NUCLEOTIDE SEQUENCE [LARGE SCALE GENOMIC DNA]</scope>
    <source>
        <strain evidence="3">cv. Fuchu</strain>
    </source>
</reference>
<keyword evidence="3" id="KW-1185">Reference proteome</keyword>
<proteinExistence type="predicted"/>
<feature type="region of interest" description="Disordered" evidence="1">
    <location>
        <begin position="1"/>
        <end position="25"/>
    </location>
</feature>
<feature type="compositionally biased region" description="Gly residues" evidence="1">
    <location>
        <begin position="1"/>
        <end position="10"/>
    </location>
</feature>
<evidence type="ECO:0000256" key="1">
    <source>
        <dbReference type="SAM" id="MobiDB-lite"/>
    </source>
</evidence>
<accession>A0A7J0E003</accession>
<name>A0A7J0E003_9ERIC</name>
<evidence type="ECO:0000313" key="3">
    <source>
        <dbReference type="Proteomes" id="UP000585474"/>
    </source>
</evidence>
<dbReference type="EMBL" id="BJWL01000466">
    <property type="protein sequence ID" value="GFS46295.1"/>
    <property type="molecule type" value="Genomic_DNA"/>
</dbReference>
<sequence>MVEVQGGGFSGRSPGEKTGTARPGEAIDWLMKEAKSAIDALDKSADQNPDQELDEHHRVGILNSGYFGEEPINSLGFFGIESLTNAVMSTEFDQHLSGISSASVPKIVTLFCLKSSVPVWTPEIRSKVMGSRGFSFRQEFKERRTGINPVPNKPCLLNYQDY</sequence>
<organism evidence="2 3">
    <name type="scientific">Actinidia rufa</name>
    <dbReference type="NCBI Taxonomy" id="165716"/>
    <lineage>
        <taxon>Eukaryota</taxon>
        <taxon>Viridiplantae</taxon>
        <taxon>Streptophyta</taxon>
        <taxon>Embryophyta</taxon>
        <taxon>Tracheophyta</taxon>
        <taxon>Spermatophyta</taxon>
        <taxon>Magnoliopsida</taxon>
        <taxon>eudicotyledons</taxon>
        <taxon>Gunneridae</taxon>
        <taxon>Pentapetalae</taxon>
        <taxon>asterids</taxon>
        <taxon>Ericales</taxon>
        <taxon>Actinidiaceae</taxon>
        <taxon>Actinidia</taxon>
    </lineage>
</organism>